<protein>
    <recommendedName>
        <fullName evidence="3">Transposase</fullName>
    </recommendedName>
</protein>
<keyword evidence="2" id="KW-1185">Reference proteome</keyword>
<dbReference type="RefSeq" id="WP_182712035.1">
    <property type="nucleotide sequence ID" value="NZ_CAMAPB010000087.1"/>
</dbReference>
<dbReference type="AlphaFoldDB" id="A0A9W4R4A3"/>
<name>A0A9W4R4A3_PSEHA</name>
<reference evidence="1" key="1">
    <citation type="submission" date="2022-07" db="EMBL/GenBank/DDBJ databases">
        <authorList>
            <person name="Criscuolo A."/>
        </authorList>
    </citation>
    <scope>NUCLEOTIDE SEQUENCE</scope>
    <source>
        <strain evidence="1">CIP103197</strain>
    </source>
</reference>
<evidence type="ECO:0000313" key="1">
    <source>
        <dbReference type="EMBL" id="CAH9066031.1"/>
    </source>
</evidence>
<dbReference type="Proteomes" id="UP001152447">
    <property type="component" value="Unassembled WGS sequence"/>
</dbReference>
<evidence type="ECO:0000313" key="2">
    <source>
        <dbReference type="Proteomes" id="UP001152447"/>
    </source>
</evidence>
<accession>A0A9W4R4A3</accession>
<evidence type="ECO:0008006" key="3">
    <source>
        <dbReference type="Google" id="ProtNLM"/>
    </source>
</evidence>
<comment type="caution">
    <text evidence="1">The sequence shown here is derived from an EMBL/GenBank/DDBJ whole genome shotgun (WGS) entry which is preliminary data.</text>
</comment>
<gene>
    <name evidence="1" type="ORF">PSEHALCIP103_03504</name>
</gene>
<proteinExistence type="predicted"/>
<organism evidence="1 2">
    <name type="scientific">Pseudoalteromonas haloplanktis</name>
    <name type="common">Alteromonas haloplanktis</name>
    <dbReference type="NCBI Taxonomy" id="228"/>
    <lineage>
        <taxon>Bacteria</taxon>
        <taxon>Pseudomonadati</taxon>
        <taxon>Pseudomonadota</taxon>
        <taxon>Gammaproteobacteria</taxon>
        <taxon>Alteromonadales</taxon>
        <taxon>Pseudoalteromonadaceae</taxon>
        <taxon>Pseudoalteromonas</taxon>
    </lineage>
</organism>
<sequence length="73" mass="8864">MTFNVKAEALRLKNEKKLISKKRFKPSKLDKHKQRLLALYEEDTCIANLQRWLLRKGMRVHWTTVKRWVQKNA</sequence>
<dbReference type="EMBL" id="CAMAPB010000087">
    <property type="protein sequence ID" value="CAH9066031.1"/>
    <property type="molecule type" value="Genomic_DNA"/>
</dbReference>